<feature type="domain" description="Bacterial Ig-like" evidence="3">
    <location>
        <begin position="1569"/>
        <end position="1650"/>
    </location>
</feature>
<feature type="region of interest" description="Disordered" evidence="1">
    <location>
        <begin position="526"/>
        <end position="597"/>
    </location>
</feature>
<protein>
    <submittedName>
        <fullName evidence="5">Ig-like domain (Group 3)</fullName>
    </submittedName>
</protein>
<proteinExistence type="predicted"/>
<feature type="region of interest" description="Disordered" evidence="1">
    <location>
        <begin position="446"/>
        <end position="514"/>
    </location>
</feature>
<feature type="domain" description="Bacterial Ig-like" evidence="3">
    <location>
        <begin position="1046"/>
        <end position="1126"/>
    </location>
</feature>
<feature type="compositionally biased region" description="Polar residues" evidence="1">
    <location>
        <begin position="707"/>
        <end position="716"/>
    </location>
</feature>
<evidence type="ECO:0000313" key="5">
    <source>
        <dbReference type="EMBL" id="SEM16770.1"/>
    </source>
</evidence>
<feature type="compositionally biased region" description="Low complexity" evidence="1">
    <location>
        <begin position="137"/>
        <end position="148"/>
    </location>
</feature>
<feature type="non-terminal residue" evidence="5">
    <location>
        <position position="2357"/>
    </location>
</feature>
<feature type="compositionally biased region" description="Polar residues" evidence="1">
    <location>
        <begin position="396"/>
        <end position="405"/>
    </location>
</feature>
<dbReference type="InterPro" id="IPR044016">
    <property type="entry name" value="Big_13"/>
</dbReference>
<reference evidence="6" key="1">
    <citation type="submission" date="2016-10" db="EMBL/GenBank/DDBJ databases">
        <authorList>
            <person name="Varghese N."/>
            <person name="Submissions S."/>
        </authorList>
    </citation>
    <scope>NUCLEOTIDE SEQUENCE [LARGE SCALE GENOMIC DNA]</scope>
    <source>
        <strain evidence="6">LMG 26416</strain>
    </source>
</reference>
<feature type="domain" description="Bacterial Ig" evidence="2">
    <location>
        <begin position="405"/>
        <end position="471"/>
    </location>
</feature>
<feature type="domain" description="Bacterial Ig-like" evidence="3">
    <location>
        <begin position="1249"/>
        <end position="1334"/>
    </location>
</feature>
<feature type="domain" description="Bacterial Ig-like" evidence="3">
    <location>
        <begin position="1456"/>
        <end position="1546"/>
    </location>
</feature>
<dbReference type="RefSeq" id="WP_177197999.1">
    <property type="nucleotide sequence ID" value="NZ_FOAJ01000032.1"/>
</dbReference>
<sequence>MANIRVVAKETGQVVAQSGNEVRLLKPSVVTVDITPSQIQSIARDGNRIVIRLKSGETVTIENFFGPNGEATSDLVIHDNDSNGFWAVGYSDATGEFALSPIESADQLLAAQAAGDSLVPLIAFAAAGVGMGVAAGLASSGGNSSGRSPAKDNAQTGSHFDVTSNNMYGLVGTADPGTSITLTRPDGSTVTTVASDSGVWHFNPNPLSDGEQGTVTGIDPNGRPVGPLGTGVADVTPPAEPAIEHNGAGELSGSAEPGSTITLTLPDGSTVTTVTDGNGHWSFGPNPLAEGDEGTLTATDPAGNHSAPETTGPADRTPPDESQLSVDHNNQDGLSGTGTPGDTIILTLPDGTTVTTIVDENGHWEFVPNPLPEGGTGTITEVDPNGNTTGGITTGPSDQTPPDETQLSVDENNGHGLGGTGTPGDTITVERPDGTTVTTIVDENGHWEFVPNPLPDGGTGTVTETDPAGNSTGGITTGPSDQTPPDDTQLSVDENNGHGLGGTGTPGDTITVERPDGTTVTTIVDENGHWEFVPNPLPDGGTGTVTETDPAGNSTGGVTTGPSDQTPPDESQLSVDENNGHGLGGTGTPGDTITVERPDGTTVTTTVDENGHWEITPNPLPDGGTGTVTETDPAGNSTGGITTGPSDQTPPDESQLTVDENNGHFWCTPGDTITVERPDGTTVTTTVDENGHWEITPNPLPDGGTGTVTETDPAGNSTGGITTGPSDQTAPPAPNVEQNNGNGLGGTGEPGDTITVERPDGSTVTTTVDDNGHWEIAPNPLPDGGSGTVTETDPAGNVSDGTTTGPSDLVPPVSTDLGSVNLVDDVGPVTGTIARGGSTDDPKPTFSGHASGDVATVNVYDNGTLIGSAAVDASGNWSFEPAEPLADGAHDFQAAPVDAAGNVGPKTADWSFTVVTDAASAPAAPAITLVTDDAGPVTGPLQKGDTTDDRTPTISGTGTAGTTVTIFVNGTAVGSQVVDDDGNWSVTVPALTGDGQKTITAQASDGAGRQSPMTGGYPIVLDTTAPTAPGVVTATDDVGSVKGPIAAGGVTDDTQPGFSGSGAEPGATVTVYDGSTVLGTTTVDASGNWAFTPAGVLANGSHAISVTLTDHAGNTSAASPALNFTINPDTTVVSIVKAVDDVGPIQGDVANNGLTDDPTPTLVGTATAGAVVTVSEGATVLGSVTADASGNWSLTLPAQTEGAHTYTATSNGAGSGSTASFTLNLDLSAPAAPGIGSVTVTDDVGVYQGSVPQNGSIDDTTPTLAGSGATPGDTINVYDNGTLVGSATVGPDGNWNYTPTTPLAEGQHNLTVSQVDPAGNESAQSAPFAVVVDTTPPGPLDGSSLTLTDDVGTITGPIARGSATDDARPTFGGRAPAGDVATVNVYDNGALIGSAAVDASGNWSFEPDLPLEAGSHSFQAAPVDAAGNEGPLTPAWSFTMAGPAPAAPAITLVTDDAGPVTGPLQKGDTTDDRTPTISGTGTVGTTVTVFVDGTAVGSATVDNDGNWSVTTPALTGDGQKTITAQASDVAGQLSPMTGGYPIVLDTTAPTAPGVVTATDDVGSVKGPIAAGGVTDDTQPDFSGSGAEPGATVTVYDGGKALGTTTVDQNGNWSFTPVDPLASGSHAVSVTLTDHAGNTSGASPALNFTVDPDPTVVSIVKATDNVGNLQGDVANNGLTDDPTPTLVGTATAGAVVTVKEGTTVLGSVTADASGNWSLTLPAQTEGAHTYTATASNGAGAQSDASFTLNLDLTVPAVPDLGAVTVGDDVGLYQGDLAQNGYTDDTTPTLAGSGATPGDTIKVYDNGTPIGSATVAPDGTWSYTPTTPLAEGAHNLSVSEVDPAGNESAKSPPFAINVDTTAPVALVAITAINPDTGTPGDFITSATNLSVSGTLSQALGANESVQVSTDGGATWVNATSVAGTSWTYVDPRALPDGDQTYQVRVIDAAGNVGSTASQVVIVDTGISMDVQITGITPDSGVVGDFITNAGQITVSGTLSRPLPGGGKVQVSTDGGNTWADVATTDTNWIYADPAQHTSSTVHYDVRVLGPSGDVVSTTGQDIVFDMTPPAALAQIVSVTQDLGASSSDFITSDNRPVINGQVNQPVDDGSSVLVSIDGGNSWQPATTFDGTNWTLDLTGQTLADGSYVLQARVQDAAGNLGTISTQQLQIDTQPVDAGGITSTLALNGDTSVGVSGAFSTAQTATNADLVTRDESLTFSGTLNKALATNQYLQLSLDGGENWITVLSHSGVLWTYSADPLTASQTLDVRLQVVSASGVVATGTNFDHYSVVVDLDAPDKIALAPTLAAITDTGAAYAFSSSLYNKVAAGSLVALVDDVNRDGTYEEGIDRITGYASADQ</sequence>
<feature type="domain" description="Bacterial Ig-like" evidence="3">
    <location>
        <begin position="933"/>
        <end position="1023"/>
    </location>
</feature>
<feature type="compositionally biased region" description="Polar residues" evidence="1">
    <location>
        <begin position="477"/>
        <end position="494"/>
    </location>
</feature>
<dbReference type="Gene3D" id="3.30.420.430">
    <property type="match status" value="6"/>
</dbReference>
<feature type="domain" description="Bacterial Ig-like" evidence="3">
    <location>
        <begin position="1351"/>
        <end position="1433"/>
    </location>
</feature>
<feature type="compositionally biased region" description="Polar residues" evidence="1">
    <location>
        <begin position="627"/>
        <end position="636"/>
    </location>
</feature>
<evidence type="ECO:0000259" key="3">
    <source>
        <dbReference type="Pfam" id="PF19077"/>
    </source>
</evidence>
<feature type="compositionally biased region" description="Polar residues" evidence="1">
    <location>
        <begin position="544"/>
        <end position="553"/>
    </location>
</feature>
<feature type="domain" description="Bacterial Ig-like" evidence="3">
    <location>
        <begin position="830"/>
        <end position="914"/>
    </location>
</feature>
<accession>A0A1H7W5K7</accession>
<dbReference type="Pfam" id="PF19077">
    <property type="entry name" value="Big_13"/>
    <property type="match status" value="12"/>
</dbReference>
<gene>
    <name evidence="5" type="ORF">SAMN05192542_1321</name>
</gene>
<dbReference type="Pfam" id="PF17936">
    <property type="entry name" value="Big_6"/>
    <property type="match status" value="5"/>
</dbReference>
<feature type="compositionally biased region" description="Polar residues" evidence="1">
    <location>
        <begin position="560"/>
        <end position="577"/>
    </location>
</feature>
<feature type="region of interest" description="Disordered" evidence="1">
    <location>
        <begin position="204"/>
        <end position="345"/>
    </location>
</feature>
<dbReference type="NCBIfam" id="NF033510">
    <property type="entry name" value="Ca_tandemer"/>
    <property type="match status" value="18"/>
</dbReference>
<feature type="domain" description="Bacterial Ig" evidence="2">
    <location>
        <begin position="730"/>
        <end position="804"/>
    </location>
</feature>
<feature type="region of interest" description="Disordered" evidence="1">
    <location>
        <begin position="931"/>
        <end position="957"/>
    </location>
</feature>
<dbReference type="Pfam" id="PF22783">
    <property type="entry name" value="BapA_N"/>
    <property type="match status" value="1"/>
</dbReference>
<feature type="domain" description="Bacterial Ig" evidence="2">
    <location>
        <begin position="488"/>
        <end position="555"/>
    </location>
</feature>
<evidence type="ECO:0000259" key="2">
    <source>
        <dbReference type="Pfam" id="PF17936"/>
    </source>
</evidence>
<feature type="domain" description="Bacterial Ig" evidence="2">
    <location>
        <begin position="576"/>
        <end position="637"/>
    </location>
</feature>
<evidence type="ECO:0000313" key="6">
    <source>
        <dbReference type="Proteomes" id="UP000199120"/>
    </source>
</evidence>
<feature type="region of interest" description="Disordered" evidence="1">
    <location>
        <begin position="611"/>
        <end position="655"/>
    </location>
</feature>
<dbReference type="Gene3D" id="2.60.40.10">
    <property type="entry name" value="Immunoglobulins"/>
    <property type="match status" value="13"/>
</dbReference>
<feature type="domain" description="Bacterial Ig-like" evidence="3">
    <location>
        <begin position="1667"/>
        <end position="1750"/>
    </location>
</feature>
<feature type="domain" description="Bacterial Ig-like" evidence="3">
    <location>
        <begin position="1773"/>
        <end position="1858"/>
    </location>
</feature>
<dbReference type="InterPro" id="IPR013783">
    <property type="entry name" value="Ig-like_fold"/>
</dbReference>
<feature type="compositionally biased region" description="Polar residues" evidence="1">
    <location>
        <begin position="643"/>
        <end position="655"/>
    </location>
</feature>
<feature type="domain" description="Bacterial Ig-like" evidence="3">
    <location>
        <begin position="1869"/>
        <end position="1962"/>
    </location>
</feature>
<feature type="region of interest" description="Disordered" evidence="1">
    <location>
        <begin position="412"/>
        <end position="431"/>
    </location>
</feature>
<dbReference type="InterPro" id="IPR036278">
    <property type="entry name" value="Sialidase_sf"/>
</dbReference>
<feature type="domain" description="Bacterial Ig" evidence="2">
    <location>
        <begin position="238"/>
        <end position="311"/>
    </location>
</feature>
<evidence type="ECO:0000256" key="1">
    <source>
        <dbReference type="SAM" id="MobiDB-lite"/>
    </source>
</evidence>
<feature type="domain" description="Biofilm-associated protein BapA-like prefix-like" evidence="4">
    <location>
        <begin position="1"/>
        <end position="120"/>
    </location>
</feature>
<dbReference type="EMBL" id="FOAJ01000032">
    <property type="protein sequence ID" value="SEM16770.1"/>
    <property type="molecule type" value="Genomic_DNA"/>
</dbReference>
<feature type="region of interest" description="Disordered" evidence="1">
    <location>
        <begin position="137"/>
        <end position="161"/>
    </location>
</feature>
<feature type="domain" description="Bacterial Ig-like" evidence="3">
    <location>
        <begin position="1147"/>
        <end position="1226"/>
    </location>
</feature>
<dbReference type="SUPFAM" id="SSF50939">
    <property type="entry name" value="Sialidases"/>
    <property type="match status" value="1"/>
</dbReference>
<evidence type="ECO:0000259" key="4">
    <source>
        <dbReference type="Pfam" id="PF22783"/>
    </source>
</evidence>
<dbReference type="STRING" id="416943.SAMN05445871_2316"/>
<feature type="compositionally biased region" description="Polar residues" evidence="1">
    <location>
        <begin position="257"/>
        <end position="276"/>
    </location>
</feature>
<feature type="compositionally biased region" description="Polar residues" evidence="1">
    <location>
        <begin position="320"/>
        <end position="334"/>
    </location>
</feature>
<feature type="region of interest" description="Disordered" evidence="1">
    <location>
        <begin position="1461"/>
        <end position="1480"/>
    </location>
</feature>
<feature type="compositionally biased region" description="Polar residues" evidence="1">
    <location>
        <begin position="461"/>
        <end position="470"/>
    </location>
</feature>
<keyword evidence="6" id="KW-1185">Reference proteome</keyword>
<dbReference type="Proteomes" id="UP000199120">
    <property type="component" value="Unassembled WGS sequence"/>
</dbReference>
<organism evidence="5 6">
    <name type="scientific">Paraburkholderia caballeronis</name>
    <dbReference type="NCBI Taxonomy" id="416943"/>
    <lineage>
        <taxon>Bacteria</taxon>
        <taxon>Pseudomonadati</taxon>
        <taxon>Pseudomonadota</taxon>
        <taxon>Betaproteobacteria</taxon>
        <taxon>Burkholderiales</taxon>
        <taxon>Burkholderiaceae</taxon>
        <taxon>Paraburkholderia</taxon>
    </lineage>
</organism>
<feature type="domain" description="Bacterial Ig-like" evidence="3">
    <location>
        <begin position="2074"/>
        <end position="2170"/>
    </location>
</feature>
<name>A0A1H7W5K7_9BURK</name>
<dbReference type="InterPro" id="IPR048051">
    <property type="entry name" value="BapA-like_prefix-like"/>
</dbReference>
<dbReference type="InterPro" id="IPR041498">
    <property type="entry name" value="Big_6"/>
</dbReference>
<feature type="region of interest" description="Disordered" evidence="1">
    <location>
        <begin position="691"/>
        <end position="813"/>
    </location>
</feature>
<dbReference type="NCBIfam" id="NF033677">
    <property type="entry name" value="biofilm_BapA_N"/>
    <property type="match status" value="1"/>
</dbReference>
<feature type="region of interest" description="Disordered" evidence="1">
    <location>
        <begin position="386"/>
        <end position="405"/>
    </location>
</feature>